<dbReference type="RefSeq" id="WP_090839599.1">
    <property type="nucleotide sequence ID" value="NZ_FNIL01000001.1"/>
</dbReference>
<dbReference type="EMBL" id="FNIL01000001">
    <property type="protein sequence ID" value="SDN21922.1"/>
    <property type="molecule type" value="Genomic_DNA"/>
</dbReference>
<dbReference type="InterPro" id="IPR036291">
    <property type="entry name" value="NAD(P)-bd_dom_sf"/>
</dbReference>
<dbReference type="Gene3D" id="3.40.50.720">
    <property type="entry name" value="NAD(P)-binding Rossmann-like Domain"/>
    <property type="match status" value="1"/>
</dbReference>
<reference evidence="3" key="1">
    <citation type="submission" date="2016-10" db="EMBL/GenBank/DDBJ databases">
        <authorList>
            <person name="Varghese N."/>
            <person name="Submissions S."/>
        </authorList>
    </citation>
    <scope>NUCLEOTIDE SEQUENCE [LARGE SCALE GENOMIC DNA]</scope>
    <source>
        <strain evidence="3">CGMCC 1.10369</strain>
    </source>
</reference>
<proteinExistence type="predicted"/>
<gene>
    <name evidence="2" type="ORF">SAMN04488053_101148</name>
</gene>
<organism evidence="2 3">
    <name type="scientific">Alkalicoccus daliensis</name>
    <dbReference type="NCBI Taxonomy" id="745820"/>
    <lineage>
        <taxon>Bacteria</taxon>
        <taxon>Bacillati</taxon>
        <taxon>Bacillota</taxon>
        <taxon>Bacilli</taxon>
        <taxon>Bacillales</taxon>
        <taxon>Bacillaceae</taxon>
        <taxon>Alkalicoccus</taxon>
    </lineage>
</organism>
<dbReference type="CDD" id="cd11616">
    <property type="entry name" value="SAF_DH_OX_like"/>
    <property type="match status" value="1"/>
</dbReference>
<dbReference type="SUPFAM" id="SSF51735">
    <property type="entry name" value="NAD(P)-binding Rossmann-fold domains"/>
    <property type="match status" value="1"/>
</dbReference>
<dbReference type="InterPro" id="IPR048423">
    <property type="entry name" value="DRL_cat"/>
</dbReference>
<keyword evidence="3" id="KW-1185">Reference proteome</keyword>
<name>A0A1G9ZKB3_9BACI</name>
<evidence type="ECO:0000259" key="1">
    <source>
        <dbReference type="Pfam" id="PF21135"/>
    </source>
</evidence>
<feature type="domain" description="Oxidoreductase DRL-like catalytic" evidence="1">
    <location>
        <begin position="112"/>
        <end position="271"/>
    </location>
</feature>
<dbReference type="PANTHER" id="PTHR37850:SF1">
    <property type="entry name" value="SAF DOMAIN PROTEIN"/>
    <property type="match status" value="1"/>
</dbReference>
<dbReference type="AlphaFoldDB" id="A0A1G9ZKB3"/>
<evidence type="ECO:0000313" key="3">
    <source>
        <dbReference type="Proteomes" id="UP000198778"/>
    </source>
</evidence>
<sequence>MINIGISGTGFIAAGLYKRLVRDHNYQVSSVLTRRRKEEVAVVPQSILTNNLVEFTNKADIIVECSGDIEHGSNVIEEAHFQGLPVVTMNAELQVTTGSYFTGTGYITEAEGDQPGSLASLNENMIDMGFHPLVYGNIKGFLNTNPTLKDMKYWANLKGISLAKVTSFTDGTKVQIEQALVANGLNAAIIKQGLSGLQARSIEGAGAALAAEAIELKTPISDYIIRKEGPPGVFISATHEDDQQNELSYFKVGDGPIYTLTTPYHLCHLEIIKTIKRVVEGKKPLLTNSTNPSVSVAGIAKRDLNPGEYIREAIGSFDIRGEAVTSSEKPDHVPIGLMKNMIIEKPIKEGEVITFQKITLPPSRIFNIWKTIQTAKPITQGK</sequence>
<protein>
    <submittedName>
        <fullName evidence="2">Predicted homoserine dehydrogenase, contains C-terminal SAF domain</fullName>
    </submittedName>
</protein>
<dbReference type="Proteomes" id="UP000198778">
    <property type="component" value="Unassembled WGS sequence"/>
</dbReference>
<dbReference type="PANTHER" id="PTHR37850">
    <property type="entry name" value="STRU PROTEIN"/>
    <property type="match status" value="1"/>
</dbReference>
<dbReference type="OrthoDB" id="9777844at2"/>
<evidence type="ECO:0000313" key="2">
    <source>
        <dbReference type="EMBL" id="SDN21922.1"/>
    </source>
</evidence>
<accession>A0A1G9ZKB3</accession>
<dbReference type="STRING" id="745820.SAMN04488053_101148"/>
<dbReference type="Pfam" id="PF21135">
    <property type="entry name" value="DRL_cat"/>
    <property type="match status" value="1"/>
</dbReference>